<sequence length="336" mass="36069">MWPLMSKSGQWIMGDLFVHTGVSGAGALCCGYSQWEMVDSGEKLMGVAISHSLKSGGCQREGIPPSYSFSLRWMWCFVHSTLYKCLLNVDNVGHLVSPESLSCVQCNSLTNSCVNSSITGCPSSANVSCTSFLANSSLAAAIALYQDKACSAENCREGRDMVEAFTVHVSGEERFHFTSQCCQGKECNDTSDALAPLQEDMSNNTECLACYGSNETSCSVKSRKCYKEERCVSLVAEFKTESKTLVLKGCSNISNSTCQFLSSENRTIGGVIFRKFECVDSANTSSTAIPNATLTTPPVGSSSTPISNEPTTPDMGSKVSFTPAAFASLLLLRLLL</sequence>
<organism evidence="4 5">
    <name type="scientific">Felis catus</name>
    <name type="common">Cat</name>
    <name type="synonym">Felis silvestris catus</name>
    <dbReference type="NCBI Taxonomy" id="9685"/>
    <lineage>
        <taxon>Eukaryota</taxon>
        <taxon>Metazoa</taxon>
        <taxon>Chordata</taxon>
        <taxon>Craniata</taxon>
        <taxon>Vertebrata</taxon>
        <taxon>Euteleostomi</taxon>
        <taxon>Mammalia</taxon>
        <taxon>Eutheria</taxon>
        <taxon>Laurasiatheria</taxon>
        <taxon>Carnivora</taxon>
        <taxon>Feliformia</taxon>
        <taxon>Felidae</taxon>
        <taxon>Felinae</taxon>
        <taxon>Felis</taxon>
    </lineage>
</organism>
<keyword evidence="2" id="KW-0964">Secreted</keyword>
<dbReference type="Proteomes" id="UP000823872">
    <property type="component" value="Chromosome A1"/>
</dbReference>
<name>A0ABI8A7H1_FELCA</name>
<evidence type="ECO:0000256" key="3">
    <source>
        <dbReference type="SAM" id="MobiDB-lite"/>
    </source>
</evidence>
<protein>
    <recommendedName>
        <fullName evidence="6">UPAR/Ly6 domain-containing protein</fullName>
    </recommendedName>
</protein>
<reference evidence="4" key="2">
    <citation type="submission" date="2025-08" db="UniProtKB">
        <authorList>
            <consortium name="Ensembl"/>
        </authorList>
    </citation>
    <scope>IDENTIFICATION</scope>
    <source>
        <strain evidence="4">breed Abyssinian</strain>
    </source>
</reference>
<dbReference type="InterPro" id="IPR045860">
    <property type="entry name" value="Snake_toxin-like_sf"/>
</dbReference>
<feature type="region of interest" description="Disordered" evidence="3">
    <location>
        <begin position="289"/>
        <end position="314"/>
    </location>
</feature>
<gene>
    <name evidence="4" type="primary">LYPD8</name>
</gene>
<evidence type="ECO:0000256" key="2">
    <source>
        <dbReference type="ARBA" id="ARBA00022525"/>
    </source>
</evidence>
<proteinExistence type="predicted"/>
<dbReference type="PANTHER" id="PTHR20914">
    <property type="entry name" value="LY6/PLAUR DOMAIN-CONTAINING PROTEIN 8"/>
    <property type="match status" value="1"/>
</dbReference>
<dbReference type="SUPFAM" id="SSF57302">
    <property type="entry name" value="Snake toxin-like"/>
    <property type="match status" value="1"/>
</dbReference>
<reference evidence="4" key="3">
    <citation type="submission" date="2025-09" db="UniProtKB">
        <authorList>
            <consortium name="Ensembl"/>
        </authorList>
    </citation>
    <scope>IDENTIFICATION</scope>
    <source>
        <strain evidence="4">breed Abyssinian</strain>
    </source>
</reference>
<reference evidence="4 5" key="1">
    <citation type="submission" date="2021-02" db="EMBL/GenBank/DDBJ databases">
        <title>Safari Cat Assemblies.</title>
        <authorList>
            <person name="Bredemeyer K.R."/>
            <person name="Murphy W.J."/>
        </authorList>
    </citation>
    <scope>NUCLEOTIDE SEQUENCE [LARGE SCALE GENOMIC DNA]</scope>
</reference>
<evidence type="ECO:0008006" key="6">
    <source>
        <dbReference type="Google" id="ProtNLM"/>
    </source>
</evidence>
<dbReference type="InterPro" id="IPR050918">
    <property type="entry name" value="CNF-like_PLA2_Inhibitor"/>
</dbReference>
<accession>A0ABI8A7H1</accession>
<dbReference type="GeneTree" id="ENSGT00570000079564"/>
<comment type="subcellular location">
    <subcellularLocation>
        <location evidence="1">Secreted</location>
    </subcellularLocation>
</comment>
<evidence type="ECO:0000256" key="1">
    <source>
        <dbReference type="ARBA" id="ARBA00004613"/>
    </source>
</evidence>
<dbReference type="Ensembl" id="ENSFCTT00005078864.1">
    <property type="protein sequence ID" value="ENSFCTP00005055072.1"/>
    <property type="gene ID" value="ENSFCTG00005027928.1"/>
</dbReference>
<dbReference type="CDD" id="cd23568">
    <property type="entry name" value="TFP_LU_ECD_LYPD8_rpt1"/>
    <property type="match status" value="1"/>
</dbReference>
<feature type="compositionally biased region" description="Polar residues" evidence="3">
    <location>
        <begin position="289"/>
        <end position="311"/>
    </location>
</feature>
<keyword evidence="5" id="KW-1185">Reference proteome</keyword>
<dbReference type="PANTHER" id="PTHR20914:SF2">
    <property type="entry name" value="LY6_PLAUR DOMAIN-CONTAINING PROTEIN 8"/>
    <property type="match status" value="1"/>
</dbReference>
<evidence type="ECO:0000313" key="5">
    <source>
        <dbReference type="Proteomes" id="UP000823872"/>
    </source>
</evidence>
<evidence type="ECO:0000313" key="4">
    <source>
        <dbReference type="Ensembl" id="ENSFCTP00005055072.1"/>
    </source>
</evidence>
<dbReference type="CDD" id="cd23569">
    <property type="entry name" value="TFP_LU_ECD_LYPD8_rpt2"/>
    <property type="match status" value="1"/>
</dbReference>